<name>A0ABD3QB08_9STRA</name>
<dbReference type="AlphaFoldDB" id="A0ABD3QB08"/>
<keyword evidence="2" id="KW-1185">Reference proteome</keyword>
<accession>A0ABD3QB08</accession>
<proteinExistence type="predicted"/>
<evidence type="ECO:0008006" key="3">
    <source>
        <dbReference type="Google" id="ProtNLM"/>
    </source>
</evidence>
<reference evidence="1 2" key="1">
    <citation type="submission" date="2024-10" db="EMBL/GenBank/DDBJ databases">
        <title>Updated reference genomes for cyclostephanoid diatoms.</title>
        <authorList>
            <person name="Roberts W.R."/>
            <person name="Alverson A.J."/>
        </authorList>
    </citation>
    <scope>NUCLEOTIDE SEQUENCE [LARGE SCALE GENOMIC DNA]</scope>
    <source>
        <strain evidence="1 2">AJA276-08</strain>
    </source>
</reference>
<gene>
    <name evidence="1" type="ORF">ACHAW5_007582</name>
</gene>
<dbReference type="PANTHER" id="PTHR39473">
    <property type="match status" value="1"/>
</dbReference>
<organism evidence="1 2">
    <name type="scientific">Stephanodiscus triporus</name>
    <dbReference type="NCBI Taxonomy" id="2934178"/>
    <lineage>
        <taxon>Eukaryota</taxon>
        <taxon>Sar</taxon>
        <taxon>Stramenopiles</taxon>
        <taxon>Ochrophyta</taxon>
        <taxon>Bacillariophyta</taxon>
        <taxon>Coscinodiscophyceae</taxon>
        <taxon>Thalassiosirophycidae</taxon>
        <taxon>Stephanodiscales</taxon>
        <taxon>Stephanodiscaceae</taxon>
        <taxon>Stephanodiscus</taxon>
    </lineage>
</organism>
<comment type="caution">
    <text evidence="1">The sequence shown here is derived from an EMBL/GenBank/DDBJ whole genome shotgun (WGS) entry which is preliminary data.</text>
</comment>
<evidence type="ECO:0000313" key="2">
    <source>
        <dbReference type="Proteomes" id="UP001530315"/>
    </source>
</evidence>
<evidence type="ECO:0000313" key="1">
    <source>
        <dbReference type="EMBL" id="KAL3797081.1"/>
    </source>
</evidence>
<dbReference type="EMBL" id="JALLAZ020000359">
    <property type="protein sequence ID" value="KAL3797081.1"/>
    <property type="molecule type" value="Genomic_DNA"/>
</dbReference>
<sequence length="210" mass="22982">MTGILQPLIRSNIAILTQKIALLDLLVARHGATAAASQFVTPCPIVGASVGQHYRHSMDHVELAALVADAADKHSCLSSSSAVEELHYDLRVRGGTLEKDIEMSRKRMVDVVAVFRSLEFRSPKQTENECITARPVAAYFNLSSNADTGDEARLLSTVGRELGFAAHHAIHHMAMVKIIAVRTLGLDESDLPHEFGRAPSTLLYDKRMDK</sequence>
<dbReference type="Proteomes" id="UP001530315">
    <property type="component" value="Unassembled WGS sequence"/>
</dbReference>
<protein>
    <recommendedName>
        <fullName evidence="3">DinB-like domain-containing protein</fullName>
    </recommendedName>
</protein>
<dbReference type="PANTHER" id="PTHR39473:SF1">
    <property type="entry name" value="DINB-LIKE DOMAIN-CONTAINING PROTEIN"/>
    <property type="match status" value="1"/>
</dbReference>